<keyword evidence="10" id="KW-1185">Reference proteome</keyword>
<feature type="domain" description="DUF4214" evidence="3">
    <location>
        <begin position="1860"/>
        <end position="1924"/>
    </location>
</feature>
<feature type="domain" description="Endo-alpha-N-acetylgalactosaminidase N-terminal" evidence="6">
    <location>
        <begin position="280"/>
        <end position="367"/>
    </location>
</feature>
<protein>
    <recommendedName>
        <fullName evidence="11">Endo-alpha-N-acetylgalactosaminidase</fullName>
    </recommendedName>
</protein>
<evidence type="ECO:0000259" key="7">
    <source>
        <dbReference type="Pfam" id="PF18080"/>
    </source>
</evidence>
<evidence type="ECO:0000259" key="6">
    <source>
        <dbReference type="Pfam" id="PF17995"/>
    </source>
</evidence>
<evidence type="ECO:0000259" key="4">
    <source>
        <dbReference type="Pfam" id="PF17451"/>
    </source>
</evidence>
<dbReference type="Gene3D" id="2.70.98.10">
    <property type="match status" value="1"/>
</dbReference>
<dbReference type="InterPro" id="IPR049314">
    <property type="entry name" value="GH101_dom-5"/>
</dbReference>
<dbReference type="Gene3D" id="2.60.40.1180">
    <property type="entry name" value="Golgi alpha-mannosidase II"/>
    <property type="match status" value="1"/>
</dbReference>
<feature type="domain" description="Glycosyl hydrolase 101 beta-sandwich" evidence="4">
    <location>
        <begin position="1134"/>
        <end position="1259"/>
    </location>
</feature>
<dbReference type="InterPro" id="IPR038255">
    <property type="entry name" value="PBS_linker_sf"/>
</dbReference>
<feature type="signal peptide" evidence="1">
    <location>
        <begin position="1"/>
        <end position="34"/>
    </location>
</feature>
<organism evidence="9 10">
    <name type="scientific">Anaerobium acetethylicum</name>
    <dbReference type="NCBI Taxonomy" id="1619234"/>
    <lineage>
        <taxon>Bacteria</taxon>
        <taxon>Bacillati</taxon>
        <taxon>Bacillota</taxon>
        <taxon>Clostridia</taxon>
        <taxon>Lachnospirales</taxon>
        <taxon>Lachnospiraceae</taxon>
        <taxon>Anaerobium</taxon>
    </lineage>
</organism>
<gene>
    <name evidence="9" type="ORF">SAMN05421730_100622</name>
</gene>
<sequence length="1933" mass="209379">MKRKKKSSVIAGFLAGVMMMTQVLELVPSLTVNAAPVTRTETFDLSVSDPAWVKTGTFEAVEEGGVVWHDVKAGANNNNADNPAVLLNTNAATAGMSDGTVEMTIKPVSTPANTRFGLFVKYVDATHYVYAGYNGSGWYWQYQNGTDGSYGSYQSAPAPAAGETVDVKAEFAGTTLKFYLNGVLKGTNEIAALSAFSNPSVGLRAATYGGAVTEIQFANTVIKKTVDGTTETVVENGADTWALASTASGETFTTAPAVPDATWLRNTGAAAALYPCEMQNGSVEAVLRADTAASASKAGIALRYVDADNWVFAGYDTTAGWYYEYKVNGTGNYGYFTDAATPAEGTETAVKVALEGGNLTLYLDGVSKGTKELGDAVAGMAAGQIGFQALNANTGISVNAISYTKIYEAETTEYVNNFDTADSAGTFRNIGNVPSNATFTTVADEDGGYAMKAAVGADSANKTIMVDSNSGMFKNGVIEFDVTPESDGTRFGTALRATGNNSLIFIGCGDSPNQWFYEVWSENGNSWSSMFEGPALTAGTTRHIKVKLLDTAITLWVDETKVISASLPSAAPTGEGYFGLYKLRSANSFVIDNLSIREIVPAAEPTTPENITTITSEKLTAAIDQVFPRVKGYTYHGTTDKNFYGQTESIYGVKINGLLLYPQVTFNGVSEAGDSATYTLTAKDTDNDIDAVIDVKISVADNDLTYEITKVQNNIQDVQKINTIEIPELNLVSVKSTQAGAAFKGTTISGNTTVCGDSAITFDSGFTANETAGYAYAFVSADGLSAGIWSNSEAPGDKRVTRNNTADTISLASSLWYYQVDMMGAPQEELPCTKVCITPDVNDDGAADWQDGAIEYRDIMNNPLGSEDIPELVNYRIVMNFSSQATNPFLKSADNIKKVYLATDGLGQAVMLKGYANEGHDSGHSDYGDIGERIGGATDMNTLIDIAHEYDAQIGVHINAQETYPEADMFSEELINGRADGWDWLDPSYTINRNYDLSSGARAARLQSLKDQVPEMDFIYLDVWYGDSWETRRIAEQINNLGWRFSTEFGTAGEYNSTWQHWATEASYGGAASKGINSEVIRFIRNHQKDSFVLNHPPYSGTADNPLLGGAELTGFEGWTTNNFDNYIVETFTDNVPAKFLQHYEVTNWTDYAADDAACRTANKEKEIALKNDEGDKVVVTRNVGTVRNDSIIERTITLNGVKVLEDDAYLLPWADDAAPGGEKLYHFNYDGGETTWELPAGWNALENVKIYQLADEGKINEQTLPVTNGAITFNATAKTPYVVYQGTAAEVTVEFGTGSHVTDPGFNSNGLFAWTATDADGAASVQELFGDEALVIGTSATNVSLSQTITGLTPGKGYVAQVYVDNRSDAAARIAVTNGTEIISNYTMASIAQNFVKCDAHNRNLKSQSMFQIMLVSFTAAGETATLTLSRDAGTGKAYFDDIRIIEKTLTNKADETTFVQDFETVAQGCYPFVFGPAQGVTDHRTHLSEKHAPYTQKGWGGRVTDDVLEGNWSLKNHDSSYEGVIYKTIPQNFRFEPGVTYTVSFDYQTGLEGGYAFVTGDGTGEPAVGDTYAQALNTTTYTTQITGSSSGQTWFGIYGTTVDGSGNLGQQDFILDNLRISVTSKKDLQAAYNQYEALSDDSYEETGWAAFAAARDNALAVLEDTSATDEEIQSAQTALVQAQAALVTDPVKAFVVRLYEKVLGRTAAEEEISYYTTSLTAKDKTGADVGRGFVFSPEFTDRALSNADYVEVLYETFMGRTSDAEGKAYWTNYLDNGVSRYFVFRGFVESPEYTDICSTYGIERGTADITDARDMNVNLTMYVNRLYREALGREAEENGLNYYAAEILAGRVTAIQAAQNFICSSEFRDKNLEDDDYVKVLYRTFMGREFDQSGLEYHMERLSNGVTREDVLLGFAMSSEFDQIMSGFGVK</sequence>
<dbReference type="CDD" id="cd14244">
    <property type="entry name" value="GH_101_like"/>
    <property type="match status" value="1"/>
</dbReference>
<evidence type="ECO:0008006" key="11">
    <source>
        <dbReference type="Google" id="ProtNLM"/>
    </source>
</evidence>
<dbReference type="InterPro" id="IPR013780">
    <property type="entry name" value="Glyco_hydro_b"/>
</dbReference>
<dbReference type="STRING" id="1619234.SAMN05421730_100622"/>
<dbReference type="InterPro" id="IPR040502">
    <property type="entry name" value="GH101_dom-6"/>
</dbReference>
<name>A0A1D3TSC2_9FIRM</name>
<dbReference type="InterPro" id="IPR014718">
    <property type="entry name" value="GH-type_carb-bd"/>
</dbReference>
<evidence type="ECO:0000256" key="1">
    <source>
        <dbReference type="SAM" id="SignalP"/>
    </source>
</evidence>
<dbReference type="Gene3D" id="2.60.120.260">
    <property type="entry name" value="Galactose-binding domain-like"/>
    <property type="match status" value="2"/>
</dbReference>
<dbReference type="InterPro" id="IPR035364">
    <property type="entry name" value="Beta_sandwich_GH101"/>
</dbReference>
<accession>A0A1D3TSC2</accession>
<dbReference type="Gene3D" id="2.60.120.870">
    <property type="match status" value="3"/>
</dbReference>
<dbReference type="InterPro" id="IPR013320">
    <property type="entry name" value="ConA-like_dom_sf"/>
</dbReference>
<keyword evidence="1" id="KW-0732">Signal</keyword>
<dbReference type="GO" id="GO:0030246">
    <property type="term" value="F:carbohydrate binding"/>
    <property type="evidence" value="ECO:0007669"/>
    <property type="project" value="InterPro"/>
</dbReference>
<feature type="domain" description="Galactose mutarotase-like fold" evidence="7">
    <location>
        <begin position="614"/>
        <end position="849"/>
    </location>
</feature>
<evidence type="ECO:0000259" key="5">
    <source>
        <dbReference type="Pfam" id="PF17974"/>
    </source>
</evidence>
<dbReference type="Pfam" id="PF17974">
    <property type="entry name" value="GalBD_like"/>
    <property type="match status" value="1"/>
</dbReference>
<evidence type="ECO:0000313" key="10">
    <source>
        <dbReference type="Proteomes" id="UP000199315"/>
    </source>
</evidence>
<dbReference type="SMR" id="A0A1D3TSC2"/>
<dbReference type="Gene3D" id="3.20.20.80">
    <property type="entry name" value="Glycosidases"/>
    <property type="match status" value="1"/>
</dbReference>
<feature type="domain" description="Endo-alpha-N-acetylgalactosaminidase" evidence="5">
    <location>
        <begin position="1442"/>
        <end position="1604"/>
    </location>
</feature>
<evidence type="ECO:0000259" key="3">
    <source>
        <dbReference type="Pfam" id="PF13946"/>
    </source>
</evidence>
<dbReference type="RefSeq" id="WP_091232205.1">
    <property type="nucleotide sequence ID" value="NZ_FMKA01000006.1"/>
</dbReference>
<dbReference type="Gene3D" id="1.10.3130.20">
    <property type="entry name" value="Phycobilisome linker domain"/>
    <property type="match status" value="2"/>
</dbReference>
<dbReference type="Gene3D" id="1.20.1270.70">
    <property type="entry name" value="Designed single chain three-helix bundle"/>
    <property type="match status" value="1"/>
</dbReference>
<dbReference type="OrthoDB" id="1095434at2"/>
<dbReference type="InterPro" id="IPR040575">
    <property type="entry name" value="GH101_N"/>
</dbReference>
<dbReference type="Pfam" id="PF17995">
    <property type="entry name" value="GH101_N"/>
    <property type="match status" value="2"/>
</dbReference>
<reference evidence="9 10" key="1">
    <citation type="submission" date="2016-09" db="EMBL/GenBank/DDBJ databases">
        <authorList>
            <person name="Capua I."/>
            <person name="De Benedictis P."/>
            <person name="Joannis T."/>
            <person name="Lombin L.H."/>
            <person name="Cattoli G."/>
        </authorList>
    </citation>
    <scope>NUCLEOTIDE SEQUENCE [LARGE SCALE GENOMIC DNA]</scope>
    <source>
        <strain evidence="9 10">GluBS11</strain>
    </source>
</reference>
<dbReference type="InterPro" id="IPR040633">
    <property type="entry name" value="Gal_mutarotas_3"/>
</dbReference>
<dbReference type="EMBL" id="FMKA01000006">
    <property type="protein sequence ID" value="SCP96723.1"/>
    <property type="molecule type" value="Genomic_DNA"/>
</dbReference>
<feature type="domain" description="Endo-alpha-N-acetylgalactosaminidase N-terminal" evidence="6">
    <location>
        <begin position="53"/>
        <end position="215"/>
    </location>
</feature>
<dbReference type="InterPro" id="IPR025282">
    <property type="entry name" value="DUF4214"/>
</dbReference>
<dbReference type="Pfam" id="PF13946">
    <property type="entry name" value="DUF4214"/>
    <property type="match status" value="2"/>
</dbReference>
<evidence type="ECO:0000259" key="8">
    <source>
        <dbReference type="Pfam" id="PF21466"/>
    </source>
</evidence>
<dbReference type="Pfam" id="PF17451">
    <property type="entry name" value="Glyco_hyd_101C"/>
    <property type="match status" value="1"/>
</dbReference>
<dbReference type="Proteomes" id="UP000199315">
    <property type="component" value="Unassembled WGS sequence"/>
</dbReference>
<dbReference type="InterPro" id="IPR025706">
    <property type="entry name" value="Endoa_GalNAc"/>
</dbReference>
<feature type="domain" description="DUF4214" evidence="3">
    <location>
        <begin position="1734"/>
        <end position="1796"/>
    </location>
</feature>
<dbReference type="SUPFAM" id="SSF49899">
    <property type="entry name" value="Concanavalin A-like lectins/glucanases"/>
    <property type="match status" value="2"/>
</dbReference>
<dbReference type="Pfam" id="PF21466">
    <property type="entry name" value="GH101_dom-5"/>
    <property type="match status" value="1"/>
</dbReference>
<dbReference type="Pfam" id="PF12905">
    <property type="entry name" value="Glyco_hydro_101"/>
    <property type="match status" value="1"/>
</dbReference>
<evidence type="ECO:0000313" key="9">
    <source>
        <dbReference type="EMBL" id="SCP96723.1"/>
    </source>
</evidence>
<feature type="chain" id="PRO_5008921757" description="Endo-alpha-N-acetylgalactosaminidase" evidence="1">
    <location>
        <begin position="35"/>
        <end position="1933"/>
    </location>
</feature>
<feature type="domain" description="Endo-alpha-N-acetylgalactosaminidase" evidence="8">
    <location>
        <begin position="1302"/>
        <end position="1441"/>
    </location>
</feature>
<dbReference type="GO" id="GO:0033926">
    <property type="term" value="F:endo-alpha-N-acetylgalactosaminidase activity"/>
    <property type="evidence" value="ECO:0007669"/>
    <property type="project" value="InterPro"/>
</dbReference>
<feature type="domain" description="Endo-alpha-N-acetylgalactosaminidase" evidence="2">
    <location>
        <begin position="850"/>
        <end position="1123"/>
    </location>
</feature>
<dbReference type="Pfam" id="PF18080">
    <property type="entry name" value="Gal_mutarotas_3"/>
    <property type="match status" value="1"/>
</dbReference>
<proteinExistence type="predicted"/>
<evidence type="ECO:0000259" key="2">
    <source>
        <dbReference type="Pfam" id="PF12905"/>
    </source>
</evidence>